<dbReference type="EMBL" id="JABXXP010000190">
    <property type="protein sequence ID" value="NVN11509.1"/>
    <property type="molecule type" value="Genomic_DNA"/>
</dbReference>
<evidence type="ECO:0000256" key="2">
    <source>
        <dbReference type="HAMAP-Rule" id="MF_00791"/>
    </source>
</evidence>
<dbReference type="Pfam" id="PF04379">
    <property type="entry name" value="DUF525"/>
    <property type="match status" value="1"/>
</dbReference>
<dbReference type="InterPro" id="IPR036767">
    <property type="entry name" value="ApaG_sf"/>
</dbReference>
<evidence type="ECO:0000259" key="3">
    <source>
        <dbReference type="PROSITE" id="PS51087"/>
    </source>
</evidence>
<name>A0A7Y7IW94_9PROT</name>
<dbReference type="Proteomes" id="UP001449795">
    <property type="component" value="Chromosome"/>
</dbReference>
<evidence type="ECO:0000313" key="6">
    <source>
        <dbReference type="Proteomes" id="UP000534870"/>
    </source>
</evidence>
<dbReference type="HAMAP" id="MF_00791">
    <property type="entry name" value="ApaG"/>
    <property type="match status" value="1"/>
</dbReference>
<evidence type="ECO:0000313" key="7">
    <source>
        <dbReference type="Proteomes" id="UP001449795"/>
    </source>
</evidence>
<gene>
    <name evidence="2 4" type="primary">apaG</name>
    <name evidence="5" type="ORF">AAC691_19365</name>
    <name evidence="4" type="ORF">HUK84_10315</name>
</gene>
<dbReference type="InterPro" id="IPR023065">
    <property type="entry name" value="Uncharacterised_ApaG"/>
</dbReference>
<dbReference type="GO" id="GO:0070987">
    <property type="term" value="P:error-free translesion synthesis"/>
    <property type="evidence" value="ECO:0007669"/>
    <property type="project" value="TreeGrafter"/>
</dbReference>
<dbReference type="Gene3D" id="2.60.40.1470">
    <property type="entry name" value="ApaG domain"/>
    <property type="match status" value="1"/>
</dbReference>
<dbReference type="Proteomes" id="UP000534870">
    <property type="component" value="Unassembled WGS sequence"/>
</dbReference>
<dbReference type="PROSITE" id="PS51087">
    <property type="entry name" value="APAG"/>
    <property type="match status" value="1"/>
</dbReference>
<dbReference type="EMBL" id="CP152276">
    <property type="protein sequence ID" value="XAE42388.1"/>
    <property type="molecule type" value="Genomic_DNA"/>
</dbReference>
<dbReference type="NCBIfam" id="NF003967">
    <property type="entry name" value="PRK05461.1"/>
    <property type="match status" value="1"/>
</dbReference>
<dbReference type="PANTHER" id="PTHR14289:SF16">
    <property type="entry name" value="POLYMERASE DELTA-INTERACTING PROTEIN 2"/>
    <property type="match status" value="1"/>
</dbReference>
<evidence type="ECO:0000313" key="4">
    <source>
        <dbReference type="EMBL" id="NVN11509.1"/>
    </source>
</evidence>
<proteinExistence type="inferred from homology"/>
<dbReference type="PANTHER" id="PTHR14289">
    <property type="entry name" value="F-BOX ONLY PROTEIN 3"/>
    <property type="match status" value="1"/>
</dbReference>
<evidence type="ECO:0000256" key="1">
    <source>
        <dbReference type="ARBA" id="ARBA00017693"/>
    </source>
</evidence>
<feature type="domain" description="ApaG" evidence="3">
    <location>
        <begin position="30"/>
        <end position="155"/>
    </location>
</feature>
<protein>
    <recommendedName>
        <fullName evidence="1 2">Protein ApaG</fullName>
    </recommendedName>
</protein>
<organism evidence="4 6">
    <name type="scientific">Nguyenibacter vanlangensis</name>
    <dbReference type="NCBI Taxonomy" id="1216886"/>
    <lineage>
        <taxon>Bacteria</taxon>
        <taxon>Pseudomonadati</taxon>
        <taxon>Pseudomonadota</taxon>
        <taxon>Alphaproteobacteria</taxon>
        <taxon>Acetobacterales</taxon>
        <taxon>Acetobacteraceae</taxon>
        <taxon>Nguyenibacter</taxon>
    </lineage>
</organism>
<keyword evidence="7" id="KW-1185">Reference proteome</keyword>
<dbReference type="RefSeq" id="WP_176640216.1">
    <property type="nucleotide sequence ID" value="NZ_CP152276.1"/>
</dbReference>
<dbReference type="InterPro" id="IPR007474">
    <property type="entry name" value="ApaG_domain"/>
</dbReference>
<evidence type="ECO:0000313" key="5">
    <source>
        <dbReference type="EMBL" id="XAE42388.1"/>
    </source>
</evidence>
<sequence length="158" mass="17998">MAQDRPPPPGMNPDPDAALAEAMEHAPCYEATTGTIRVIVRTFWLDDQSHPEEHRFTWAYRIRIENHGSELVQLLRRTWEITDAAGRIEHVHGDGVVGEQPTLEPSQAFEYTSGAALQTPTGFMRGLFHMIHPLTHRQFDVEIPPFSLDCPYYRAIIH</sequence>
<accession>A0A7Y7IW94</accession>
<reference evidence="5 7" key="2">
    <citation type="submission" date="2024-04" db="EMBL/GenBank/DDBJ databases">
        <title>Complete genome sequence of Nguyenibacter vanlangesis HBCM-1154, a strain capable of nitrogen fixation, IAA production, and phosphorus solubilization isolated from sugarcane soil.</title>
        <authorList>
            <person name="MY HANH P."/>
        </authorList>
    </citation>
    <scope>NUCLEOTIDE SEQUENCE [LARGE SCALE GENOMIC DNA]</scope>
    <source>
        <strain evidence="5 7">HBCM 1154</strain>
    </source>
</reference>
<dbReference type="SUPFAM" id="SSF110069">
    <property type="entry name" value="ApaG-like"/>
    <property type="match status" value="1"/>
</dbReference>
<dbReference type="AlphaFoldDB" id="A0A7Y7IW94"/>
<reference evidence="4 6" key="1">
    <citation type="submission" date="2020-06" db="EMBL/GenBank/DDBJ databases">
        <title>Description of novel acetic acid bacteria.</title>
        <authorList>
            <person name="Sombolestani A."/>
        </authorList>
    </citation>
    <scope>NUCLEOTIDE SEQUENCE [LARGE SCALE GENOMIC DNA]</scope>
    <source>
        <strain evidence="4 6">LMG 31431</strain>
    </source>
</reference>